<reference evidence="1" key="1">
    <citation type="submission" date="2020-10" db="EMBL/GenBank/DDBJ databases">
        <authorList>
            <person name="Castelo-Branco R."/>
            <person name="Eusebio N."/>
            <person name="Adriana R."/>
            <person name="Vieira A."/>
            <person name="Brugerolle De Fraissinette N."/>
            <person name="Rezende De Castro R."/>
            <person name="Schneider M.P."/>
            <person name="Vasconcelos V."/>
            <person name="Leao P.N."/>
        </authorList>
    </citation>
    <scope>NUCLEOTIDE SEQUENCE</scope>
    <source>
        <strain evidence="1">LEGE 11480</strain>
    </source>
</reference>
<organism evidence="1 2">
    <name type="scientific">Romeriopsis navalis LEGE 11480</name>
    <dbReference type="NCBI Taxonomy" id="2777977"/>
    <lineage>
        <taxon>Bacteria</taxon>
        <taxon>Bacillati</taxon>
        <taxon>Cyanobacteriota</taxon>
        <taxon>Cyanophyceae</taxon>
        <taxon>Leptolyngbyales</taxon>
        <taxon>Leptolyngbyaceae</taxon>
        <taxon>Romeriopsis</taxon>
        <taxon>Romeriopsis navalis</taxon>
    </lineage>
</organism>
<comment type="caution">
    <text evidence="1">The sequence shown here is derived from an EMBL/GenBank/DDBJ whole genome shotgun (WGS) entry which is preliminary data.</text>
</comment>
<dbReference type="Proteomes" id="UP000625316">
    <property type="component" value="Unassembled WGS sequence"/>
</dbReference>
<gene>
    <name evidence="1" type="ORF">IQ266_15965</name>
</gene>
<sequence length="201" mass="22887">MMPSQILKPGKSYSFSEYFDLPFVIDDILAELGCGIERCPIELPRQPLLVSLDNLERELQRNTKRIELANEMARREALIGPVLFEVAEMADRRINVEYAISVNERLKGYVDYYIAGNNLIVVGAKQADLVKGFTQLAVELIALDQWTKSDVPLLYGAVTTGEDWRFGCFDRQRKMIQQDNKRYLIPENLTGLVEILLGIMA</sequence>
<evidence type="ECO:0000313" key="2">
    <source>
        <dbReference type="Proteomes" id="UP000625316"/>
    </source>
</evidence>
<accession>A0A928Z380</accession>
<proteinExistence type="predicted"/>
<keyword evidence="2" id="KW-1185">Reference proteome</keyword>
<evidence type="ECO:0000313" key="1">
    <source>
        <dbReference type="EMBL" id="MBE9031231.1"/>
    </source>
</evidence>
<dbReference type="AlphaFoldDB" id="A0A928Z380"/>
<protein>
    <submittedName>
        <fullName evidence="1">Uncharacterized protein</fullName>
    </submittedName>
</protein>
<name>A0A928Z380_9CYAN</name>
<dbReference type="EMBL" id="JADEXQ010000056">
    <property type="protein sequence ID" value="MBE9031231.1"/>
    <property type="molecule type" value="Genomic_DNA"/>
</dbReference>